<dbReference type="GO" id="GO:0016887">
    <property type="term" value="F:ATP hydrolysis activity"/>
    <property type="evidence" value="ECO:0007669"/>
    <property type="project" value="InterPro"/>
</dbReference>
<name>A0A810Q3L1_9FIRM</name>
<dbReference type="GO" id="GO:0005524">
    <property type="term" value="F:ATP binding"/>
    <property type="evidence" value="ECO:0007669"/>
    <property type="project" value="UniProtKB-KW"/>
</dbReference>
<dbReference type="GO" id="GO:0017116">
    <property type="term" value="F:single-stranded DNA helicase activity"/>
    <property type="evidence" value="ECO:0007669"/>
    <property type="project" value="TreeGrafter"/>
</dbReference>
<evidence type="ECO:0000256" key="3">
    <source>
        <dbReference type="ARBA" id="ARBA00022840"/>
    </source>
</evidence>
<dbReference type="SUPFAM" id="SSF52540">
    <property type="entry name" value="P-loop containing nucleoside triphosphate hydrolases"/>
    <property type="match status" value="1"/>
</dbReference>
<dbReference type="InterPro" id="IPR008921">
    <property type="entry name" value="DNA_pol3_clamp-load_cplx_C"/>
</dbReference>
<dbReference type="PANTHER" id="PTHR13779">
    <property type="entry name" value="WERNER HELICASE-INTERACTING PROTEIN 1 FAMILY MEMBER"/>
    <property type="match status" value="1"/>
</dbReference>
<feature type="domain" description="AAA+ ATPase" evidence="4">
    <location>
        <begin position="37"/>
        <end position="153"/>
    </location>
</feature>
<dbReference type="Proteomes" id="UP000681035">
    <property type="component" value="Chromosome"/>
</dbReference>
<dbReference type="PANTHER" id="PTHR13779:SF7">
    <property type="entry name" value="ATPASE WRNIP1"/>
    <property type="match status" value="1"/>
</dbReference>
<evidence type="ECO:0000313" key="5">
    <source>
        <dbReference type="EMBL" id="BCK81125.1"/>
    </source>
</evidence>
<dbReference type="GO" id="GO:0006261">
    <property type="term" value="P:DNA-templated DNA replication"/>
    <property type="evidence" value="ECO:0007669"/>
    <property type="project" value="TreeGrafter"/>
</dbReference>
<dbReference type="AlphaFoldDB" id="A0A810Q3L1"/>
<comment type="similarity">
    <text evidence="1">Belongs to the AAA ATPase family. RarA/MGS1/WRNIP1 subfamily.</text>
</comment>
<dbReference type="GO" id="GO:0003677">
    <property type="term" value="F:DNA binding"/>
    <property type="evidence" value="ECO:0007669"/>
    <property type="project" value="InterPro"/>
</dbReference>
<dbReference type="GO" id="GO:0000731">
    <property type="term" value="P:DNA synthesis involved in DNA repair"/>
    <property type="evidence" value="ECO:0007669"/>
    <property type="project" value="TreeGrafter"/>
</dbReference>
<dbReference type="Gene3D" id="3.40.50.300">
    <property type="entry name" value="P-loop containing nucleotide triphosphate hydrolases"/>
    <property type="match status" value="1"/>
</dbReference>
<dbReference type="InterPro" id="IPR032423">
    <property type="entry name" value="AAA_assoc_2"/>
</dbReference>
<proteinExistence type="inferred from homology"/>
<dbReference type="Pfam" id="PF16193">
    <property type="entry name" value="AAA_assoc_2"/>
    <property type="match status" value="1"/>
</dbReference>
<dbReference type="SMART" id="SM00382">
    <property type="entry name" value="AAA"/>
    <property type="match status" value="1"/>
</dbReference>
<dbReference type="RefSeq" id="WP_213541896.1">
    <property type="nucleotide sequence ID" value="NZ_AP023418.1"/>
</dbReference>
<sequence>MRPLADEIRPQTLDEVAGQKHLLGEGALLRRLIESGAEANLIFYGPSGTGKTTIANIIAHRTKKTLYHLNATTASLQDVKAVISDVDTMLAPNGVLLYLDEIQYFNKKQQQSLLEFMENGKITLIASTTENPFFYVYNALLSRSTVFEFKALTPEETVPAVERALALQQQRSSLPLSWEEEVPRLIAAGCGGDVRKAVNAVELLYQSAKPRNGGLLLTTEDAQVLAQRSAMRYDREGDQHYDLLSALQKSIRGSDPDAAVYYLGRLLAAGDLLSPCRRLLVIAAEDVGLAYPQAIVVTKACVDAALQLGLPEGRLPLAEAAVLLATAPKSNSAHNAIIAAMQDIDRGKVGPVPRHLQNVHADSAGTGKVPTYKYPHVYPNHYVKQQYLPDLVKDAVYYEYGPNKTEQAAKRYWDEIKGDSASR</sequence>
<evidence type="ECO:0000259" key="4">
    <source>
        <dbReference type="SMART" id="SM00382"/>
    </source>
</evidence>
<evidence type="ECO:0000256" key="2">
    <source>
        <dbReference type="ARBA" id="ARBA00022741"/>
    </source>
</evidence>
<dbReference type="Gene3D" id="1.10.3710.10">
    <property type="entry name" value="DNA polymerase III clamp loader subunits, C-terminal domain"/>
    <property type="match status" value="1"/>
</dbReference>
<dbReference type="InterPro" id="IPR003959">
    <property type="entry name" value="ATPase_AAA_core"/>
</dbReference>
<gene>
    <name evidence="5" type="ORF">MM50RIKEN_08880</name>
</gene>
<dbReference type="Gene3D" id="1.10.8.60">
    <property type="match status" value="1"/>
</dbReference>
<dbReference type="KEGG" id="vcop:MM50RIKEN_08880"/>
<dbReference type="Pfam" id="PF12002">
    <property type="entry name" value="MgsA_C"/>
    <property type="match status" value="1"/>
</dbReference>
<dbReference type="EMBL" id="AP023418">
    <property type="protein sequence ID" value="BCK81125.1"/>
    <property type="molecule type" value="Genomic_DNA"/>
</dbReference>
<protein>
    <submittedName>
        <fullName evidence="5">ATPase AAA</fullName>
    </submittedName>
</protein>
<dbReference type="CDD" id="cd18139">
    <property type="entry name" value="HLD_clamp_RarA"/>
    <property type="match status" value="1"/>
</dbReference>
<dbReference type="InterPro" id="IPR051314">
    <property type="entry name" value="AAA_ATPase_RarA/MGS1/WRNIP1"/>
</dbReference>
<dbReference type="InterPro" id="IPR027417">
    <property type="entry name" value="P-loop_NTPase"/>
</dbReference>
<organism evidence="5 6">
    <name type="scientific">Vescimonas coprocola</name>
    <dbReference type="NCBI Taxonomy" id="2714355"/>
    <lineage>
        <taxon>Bacteria</taxon>
        <taxon>Bacillati</taxon>
        <taxon>Bacillota</taxon>
        <taxon>Clostridia</taxon>
        <taxon>Eubacteriales</taxon>
        <taxon>Oscillospiraceae</taxon>
        <taxon>Vescimonas</taxon>
    </lineage>
</organism>
<evidence type="ECO:0000256" key="1">
    <source>
        <dbReference type="ARBA" id="ARBA00008959"/>
    </source>
</evidence>
<dbReference type="Pfam" id="PF00004">
    <property type="entry name" value="AAA"/>
    <property type="match status" value="1"/>
</dbReference>
<evidence type="ECO:0000313" key="6">
    <source>
        <dbReference type="Proteomes" id="UP000681035"/>
    </source>
</evidence>
<dbReference type="CDD" id="cd00009">
    <property type="entry name" value="AAA"/>
    <property type="match status" value="1"/>
</dbReference>
<keyword evidence="3" id="KW-0067">ATP-binding</keyword>
<keyword evidence="2" id="KW-0547">Nucleotide-binding</keyword>
<dbReference type="InterPro" id="IPR003593">
    <property type="entry name" value="AAA+_ATPase"/>
</dbReference>
<dbReference type="Gene3D" id="1.20.272.10">
    <property type="match status" value="1"/>
</dbReference>
<dbReference type="FunFam" id="1.20.272.10:FF:000001">
    <property type="entry name" value="Putative AAA family ATPase"/>
    <property type="match status" value="1"/>
</dbReference>
<dbReference type="GO" id="GO:0008047">
    <property type="term" value="F:enzyme activator activity"/>
    <property type="evidence" value="ECO:0007669"/>
    <property type="project" value="TreeGrafter"/>
</dbReference>
<reference evidence="5" key="1">
    <citation type="submission" date="2020-09" db="EMBL/GenBank/DDBJ databases">
        <title>New species isolated from human feces.</title>
        <authorList>
            <person name="Kitahara M."/>
            <person name="Shigeno Y."/>
            <person name="Shime M."/>
            <person name="Matsumoto Y."/>
            <person name="Nakamura S."/>
            <person name="Motooka D."/>
            <person name="Fukuoka S."/>
            <person name="Nishikawa H."/>
            <person name="Benno Y."/>
        </authorList>
    </citation>
    <scope>NUCLEOTIDE SEQUENCE</scope>
    <source>
        <strain evidence="5">MM50</strain>
    </source>
</reference>
<dbReference type="InterPro" id="IPR021886">
    <property type="entry name" value="MgsA_C"/>
</dbReference>
<keyword evidence="6" id="KW-1185">Reference proteome</keyword>
<accession>A0A810Q3L1</accession>
<dbReference type="SUPFAM" id="SSF48019">
    <property type="entry name" value="post-AAA+ oligomerization domain-like"/>
    <property type="match status" value="1"/>
</dbReference>